<accession>A0ACC3YXE6</accession>
<keyword evidence="2" id="KW-1185">Reference proteome</keyword>
<reference evidence="1 2" key="1">
    <citation type="journal article" date="2020" name="Phytopathology">
        <title>Genome Sequence Resources of Colletotrichum truncatum, C. plurivorum, C. musicola, and C. sojae: Four Species Pathogenic to Soybean (Glycine max).</title>
        <authorList>
            <person name="Rogerio F."/>
            <person name="Boufleur T.R."/>
            <person name="Ciampi-Guillardi M."/>
            <person name="Sukno S.A."/>
            <person name="Thon M.R."/>
            <person name="Massola Junior N.S."/>
            <person name="Baroncelli R."/>
        </authorList>
    </citation>
    <scope>NUCLEOTIDE SEQUENCE [LARGE SCALE GENOMIC DNA]</scope>
    <source>
        <strain evidence="1 2">CMES1059</strain>
    </source>
</reference>
<dbReference type="EMBL" id="VUJX02000005">
    <property type="protein sequence ID" value="KAL0936126.1"/>
    <property type="molecule type" value="Genomic_DNA"/>
</dbReference>
<protein>
    <submittedName>
        <fullName evidence="1">Heterokaryon incompatibility protein</fullName>
    </submittedName>
</protein>
<sequence>MEDAPSPTNEFLLKTIPPASKWLTECIAKHPSCDKKARHSTVFCTDNSLLISDLEGEGLMATRLLTFSLHPTTEGEDRVRLALSESLSADTQYVALSHRWGTGETCCTERQNLDDMVQNGILTSQLPATFRDAVHVTRGLGFSHIWVDSLCIIQDDKEDWKREAQRMAIIYDNAVCTIAAMDGLDSDAGLVNQTPEHKSVGVLDSRAWVCQERMISPRSLMFTSGSVSWECRKCDASLEHPELKERRTDHADEIPTHPKDIFTFFRDWRMPAPEPKSQSQSSDSDQSSEESIAESSDGEGETDGGVRQQDEDVDSNDMASEQGDKGESEVASDFNQDQEGKRKKELVDYSNSPDAESTDAVDQTEVEDDVAYDSDGYPAYQGGGLPGHAHNLSIFLEGGRQSKAYSMHPEGPNEDGSDPFGDFMVFVTNLNRPRQIYYRFLQTWWRFISVYSPLSLTYGSDKFLAMNGISTVAQRWSHLRSSFGLFWHFSDLEMLWYVDPKGPPGARPETWLVPTWSWASTRNGRIINDVYRRMPMLPLTMIKPQMQVGMGTAFDQPLPFVAWKARRYHAIEMKGDLRKGVVKATQNKDGVTKFEVTLDKVGRFSDEEVYDFRPDCVEEFPVGSSVNVLYMVWHHYDARAWDLEEHIDVGLVFKQMKGKSEITVYEEEVSKTSTSEQRLLTRLGYLETTYPRVSIRTNPDIMGELNWYFVRLA</sequence>
<name>A0ACC3YXE6_COLTU</name>
<proteinExistence type="predicted"/>
<organism evidence="1 2">
    <name type="scientific">Colletotrichum truncatum</name>
    <name type="common">Anthracnose fungus</name>
    <name type="synonym">Colletotrichum capsici</name>
    <dbReference type="NCBI Taxonomy" id="5467"/>
    <lineage>
        <taxon>Eukaryota</taxon>
        <taxon>Fungi</taxon>
        <taxon>Dikarya</taxon>
        <taxon>Ascomycota</taxon>
        <taxon>Pezizomycotina</taxon>
        <taxon>Sordariomycetes</taxon>
        <taxon>Hypocreomycetidae</taxon>
        <taxon>Glomerellales</taxon>
        <taxon>Glomerellaceae</taxon>
        <taxon>Colletotrichum</taxon>
        <taxon>Colletotrichum truncatum species complex</taxon>
    </lineage>
</organism>
<evidence type="ECO:0000313" key="1">
    <source>
        <dbReference type="EMBL" id="KAL0936126.1"/>
    </source>
</evidence>
<dbReference type="Proteomes" id="UP000805649">
    <property type="component" value="Unassembled WGS sequence"/>
</dbReference>
<gene>
    <name evidence="1" type="ORF">CTRU02_208341</name>
</gene>
<comment type="caution">
    <text evidence="1">The sequence shown here is derived from an EMBL/GenBank/DDBJ whole genome shotgun (WGS) entry which is preliminary data.</text>
</comment>
<evidence type="ECO:0000313" key="2">
    <source>
        <dbReference type="Proteomes" id="UP000805649"/>
    </source>
</evidence>